<dbReference type="InterPro" id="IPR051452">
    <property type="entry name" value="Diverse_Oxidoreductases"/>
</dbReference>
<dbReference type="Proteomes" id="UP001073053">
    <property type="component" value="Unassembled WGS sequence"/>
</dbReference>
<evidence type="ECO:0000313" key="9">
    <source>
        <dbReference type="Proteomes" id="UP001073053"/>
    </source>
</evidence>
<dbReference type="InterPro" id="IPR017611">
    <property type="entry name" value="Xanthine_dehydrogenase_esu"/>
</dbReference>
<protein>
    <recommendedName>
        <fullName evidence="6">Xanthine dehydrogenase subunit E</fullName>
        <ecNumber evidence="6">1.17.1.4</ecNumber>
    </recommendedName>
</protein>
<evidence type="ECO:0000256" key="1">
    <source>
        <dbReference type="ARBA" id="ARBA00022714"/>
    </source>
</evidence>
<evidence type="ECO:0000256" key="2">
    <source>
        <dbReference type="ARBA" id="ARBA00022723"/>
    </source>
</evidence>
<dbReference type="InterPro" id="IPR001041">
    <property type="entry name" value="2Fe-2S_ferredoxin-type"/>
</dbReference>
<dbReference type="GO" id="GO:0051537">
    <property type="term" value="F:2 iron, 2 sulfur cluster binding"/>
    <property type="evidence" value="ECO:0007669"/>
    <property type="project" value="UniProtKB-KW"/>
</dbReference>
<dbReference type="Gene3D" id="1.10.150.120">
    <property type="entry name" value="[2Fe-2S]-binding domain"/>
    <property type="match status" value="1"/>
</dbReference>
<dbReference type="EMBL" id="JALAWA010000015">
    <property type="protein sequence ID" value="MCY9186702.1"/>
    <property type="molecule type" value="Genomic_DNA"/>
</dbReference>
<keyword evidence="1" id="KW-0001">2Fe-2S</keyword>
<keyword evidence="4" id="KW-0408">Iron</keyword>
<dbReference type="SUPFAM" id="SSF47741">
    <property type="entry name" value="CO dehydrogenase ISP C-domain like"/>
    <property type="match status" value="1"/>
</dbReference>
<keyword evidence="2" id="KW-0479">Metal-binding</keyword>
<evidence type="ECO:0000313" key="8">
    <source>
        <dbReference type="EMBL" id="MCY9186702.1"/>
    </source>
</evidence>
<dbReference type="PROSITE" id="PS00197">
    <property type="entry name" value="2FE2S_FER_1"/>
    <property type="match status" value="1"/>
</dbReference>
<feature type="domain" description="2Fe-2S ferredoxin-type" evidence="7">
    <location>
        <begin position="14"/>
        <end position="90"/>
    </location>
</feature>
<evidence type="ECO:0000256" key="5">
    <source>
        <dbReference type="ARBA" id="ARBA00023014"/>
    </source>
</evidence>
<dbReference type="EC" id="1.17.1.4" evidence="6"/>
<dbReference type="NCBIfam" id="TIGR03198">
    <property type="entry name" value="pucE"/>
    <property type="match status" value="1"/>
</dbReference>
<dbReference type="InterPro" id="IPR012675">
    <property type="entry name" value="Beta-grasp_dom_sf"/>
</dbReference>
<organism evidence="8 9">
    <name type="scientific">Bacillus halotolerans</name>
    <dbReference type="NCBI Taxonomy" id="260554"/>
    <lineage>
        <taxon>Bacteria</taxon>
        <taxon>Bacillati</taxon>
        <taxon>Bacillota</taxon>
        <taxon>Bacilli</taxon>
        <taxon>Bacillales</taxon>
        <taxon>Bacillaceae</taxon>
        <taxon>Bacillus</taxon>
    </lineage>
</organism>
<dbReference type="GO" id="GO:0004854">
    <property type="term" value="F:xanthine dehydrogenase activity"/>
    <property type="evidence" value="ECO:0007669"/>
    <property type="project" value="UniProtKB-EC"/>
</dbReference>
<evidence type="ECO:0000256" key="3">
    <source>
        <dbReference type="ARBA" id="ARBA00023002"/>
    </source>
</evidence>
<keyword evidence="3 8" id="KW-0560">Oxidoreductase</keyword>
<evidence type="ECO:0000256" key="4">
    <source>
        <dbReference type="ARBA" id="ARBA00023004"/>
    </source>
</evidence>
<dbReference type="RefSeq" id="WP_268498550.1">
    <property type="nucleotide sequence ID" value="NZ_JALAVZ010000013.1"/>
</dbReference>
<keyword evidence="5" id="KW-0411">Iron-sulfur</keyword>
<dbReference type="PANTHER" id="PTHR44379">
    <property type="entry name" value="OXIDOREDUCTASE WITH IRON-SULFUR SUBUNIT"/>
    <property type="match status" value="1"/>
</dbReference>
<dbReference type="PROSITE" id="PS51085">
    <property type="entry name" value="2FE2S_FER_2"/>
    <property type="match status" value="1"/>
</dbReference>
<dbReference type="AlphaFoldDB" id="A0A9Q4EMV0"/>
<proteinExistence type="predicted"/>
<dbReference type="InterPro" id="IPR036884">
    <property type="entry name" value="2Fe-2S-bd_dom_sf"/>
</dbReference>
<dbReference type="InterPro" id="IPR006058">
    <property type="entry name" value="2Fe2S_fd_BS"/>
</dbReference>
<dbReference type="SUPFAM" id="SSF54292">
    <property type="entry name" value="2Fe-2S ferredoxin-like"/>
    <property type="match status" value="1"/>
</dbReference>
<comment type="caution">
    <text evidence="8">The sequence shown here is derived from an EMBL/GenBank/DDBJ whole genome shotgun (WGS) entry which is preliminary data.</text>
</comment>
<dbReference type="InterPro" id="IPR002888">
    <property type="entry name" value="2Fe-2S-bd"/>
</dbReference>
<dbReference type="GO" id="GO:0046872">
    <property type="term" value="F:metal ion binding"/>
    <property type="evidence" value="ECO:0007669"/>
    <property type="project" value="UniProtKB-KW"/>
</dbReference>
<evidence type="ECO:0000256" key="6">
    <source>
        <dbReference type="NCBIfam" id="TIGR03198"/>
    </source>
</evidence>
<sequence>MDVKEAGSFSARKQRFRMKVNGIEQEVDAVPTACLSDLLRTEFQLTGTKVSCGIGRCGACSVLLDGKLANACMTMAYQADGHSITTIEGLQKEELDICQTAFLEEGGFQCGYCTPGMTIALKALFQEKTQPTDEDIEEGLAGNLCRCTGYGGIMRSACRIRKEVASGKRQSLDFFRSYGKAPDIKN</sequence>
<dbReference type="Gene3D" id="3.10.20.30">
    <property type="match status" value="1"/>
</dbReference>
<accession>A0A9Q4EMV0</accession>
<dbReference type="Pfam" id="PF00111">
    <property type="entry name" value="Fer2"/>
    <property type="match status" value="1"/>
</dbReference>
<dbReference type="PANTHER" id="PTHR44379:SF7">
    <property type="entry name" value="XANTHINE DEHYDROGENASE SUBUNIT E-RELATED"/>
    <property type="match status" value="1"/>
</dbReference>
<dbReference type="Pfam" id="PF01799">
    <property type="entry name" value="Fer2_2"/>
    <property type="match status" value="1"/>
</dbReference>
<gene>
    <name evidence="8" type="primary">pucE</name>
    <name evidence="8" type="ORF">MOF03_19025</name>
</gene>
<name>A0A9Q4EMV0_9BACI</name>
<evidence type="ECO:0000259" key="7">
    <source>
        <dbReference type="PROSITE" id="PS51085"/>
    </source>
</evidence>
<dbReference type="InterPro" id="IPR036010">
    <property type="entry name" value="2Fe-2S_ferredoxin-like_sf"/>
</dbReference>
<reference evidence="8" key="1">
    <citation type="submission" date="2022-02" db="EMBL/GenBank/DDBJ databases">
        <title>Crop Bioprotection Bacillus Genome Sequencing.</title>
        <authorList>
            <person name="Dunlap C."/>
        </authorList>
    </citation>
    <scope>NUCLEOTIDE SEQUENCE</scope>
    <source>
        <strain evidence="8">EC49O2N-C10</strain>
    </source>
</reference>